<sequence>MIEANDVRPGNLVWYYDLYMNETVFEVEGILEGFIYSSTLPKSKLSLANVHPLSLDAGYLHSFGFVRGDRAHGEDENVFSYKYNRNDSVYVRDQGYSFQFLAAAPGQLIPYGQPVVHVHQLQNLFYCLTGQEL</sequence>
<protein>
    <submittedName>
        <fullName evidence="1">Uncharacterized protein</fullName>
    </submittedName>
</protein>
<proteinExistence type="predicted"/>
<organism evidence="1 2">
    <name type="scientific">Chitinophaga filiformis</name>
    <name type="common">Myxococcus filiformis</name>
    <name type="synonym">Flexibacter filiformis</name>
    <dbReference type="NCBI Taxonomy" id="104663"/>
    <lineage>
        <taxon>Bacteria</taxon>
        <taxon>Pseudomonadati</taxon>
        <taxon>Bacteroidota</taxon>
        <taxon>Chitinophagia</taxon>
        <taxon>Chitinophagales</taxon>
        <taxon>Chitinophagaceae</taxon>
        <taxon>Chitinophaga</taxon>
    </lineage>
</organism>
<gene>
    <name evidence="1" type="ORF">SAMN04488121_109296</name>
</gene>
<dbReference type="EMBL" id="FNBN01000009">
    <property type="protein sequence ID" value="SDH21428.1"/>
    <property type="molecule type" value="Genomic_DNA"/>
</dbReference>
<dbReference type="RefSeq" id="WP_089837201.1">
    <property type="nucleotide sequence ID" value="NZ_FNBN01000009.1"/>
</dbReference>
<dbReference type="AlphaFoldDB" id="A0A1G8AKH8"/>
<dbReference type="Proteomes" id="UP000199045">
    <property type="component" value="Unassembled WGS sequence"/>
</dbReference>
<accession>A0A1G8AKH8</accession>
<reference evidence="1 2" key="1">
    <citation type="submission" date="2016-10" db="EMBL/GenBank/DDBJ databases">
        <authorList>
            <person name="de Groot N.N."/>
        </authorList>
    </citation>
    <scope>NUCLEOTIDE SEQUENCE [LARGE SCALE GENOMIC DNA]</scope>
    <source>
        <strain evidence="1 2">DSM 527</strain>
    </source>
</reference>
<evidence type="ECO:0000313" key="2">
    <source>
        <dbReference type="Proteomes" id="UP000199045"/>
    </source>
</evidence>
<evidence type="ECO:0000313" key="1">
    <source>
        <dbReference type="EMBL" id="SDH21428.1"/>
    </source>
</evidence>
<dbReference type="OrthoDB" id="956134at2"/>
<name>A0A1G8AKH8_CHIFI</name>